<organism evidence="2 3">
    <name type="scientific">Chionoecetes opilio</name>
    <name type="common">Atlantic snow crab</name>
    <name type="synonym">Cancer opilio</name>
    <dbReference type="NCBI Taxonomy" id="41210"/>
    <lineage>
        <taxon>Eukaryota</taxon>
        <taxon>Metazoa</taxon>
        <taxon>Ecdysozoa</taxon>
        <taxon>Arthropoda</taxon>
        <taxon>Crustacea</taxon>
        <taxon>Multicrustacea</taxon>
        <taxon>Malacostraca</taxon>
        <taxon>Eumalacostraca</taxon>
        <taxon>Eucarida</taxon>
        <taxon>Decapoda</taxon>
        <taxon>Pleocyemata</taxon>
        <taxon>Brachyura</taxon>
        <taxon>Eubrachyura</taxon>
        <taxon>Majoidea</taxon>
        <taxon>Majidae</taxon>
        <taxon>Chionoecetes</taxon>
    </lineage>
</organism>
<dbReference type="InterPro" id="IPR002347">
    <property type="entry name" value="SDR_fam"/>
</dbReference>
<protein>
    <submittedName>
        <fullName evidence="2">Retinol dehydrogenase 12</fullName>
    </submittedName>
</protein>
<dbReference type="PANTHER" id="PTHR43157:SF31">
    <property type="entry name" value="PHOSPHATIDYLINOSITOL-GLYCAN BIOSYNTHESIS CLASS F PROTEIN"/>
    <property type="match status" value="1"/>
</dbReference>
<accession>A0A8J4Y3D2</accession>
<dbReference type="OrthoDB" id="191139at2759"/>
<dbReference type="SUPFAM" id="SSF51735">
    <property type="entry name" value="NAD(P)-binding Rossmann-fold domains"/>
    <property type="match status" value="1"/>
</dbReference>
<comment type="caution">
    <text evidence="2">The sequence shown here is derived from an EMBL/GenBank/DDBJ whole genome shotgun (WGS) entry which is preliminary data.</text>
</comment>
<evidence type="ECO:0000256" key="1">
    <source>
        <dbReference type="ARBA" id="ARBA00023002"/>
    </source>
</evidence>
<proteinExistence type="predicted"/>
<dbReference type="AlphaFoldDB" id="A0A8J4Y3D2"/>
<dbReference type="PANTHER" id="PTHR43157">
    <property type="entry name" value="PHOSPHATIDYLINOSITOL-GLYCAN BIOSYNTHESIS CLASS F PROTEIN-RELATED"/>
    <property type="match status" value="1"/>
</dbReference>
<name>A0A8J4Y3D2_CHIOP</name>
<dbReference type="Proteomes" id="UP000770661">
    <property type="component" value="Unassembled WGS sequence"/>
</dbReference>
<dbReference type="InterPro" id="IPR036291">
    <property type="entry name" value="NAD(P)-bd_dom_sf"/>
</dbReference>
<reference evidence="2" key="1">
    <citation type="submission" date="2020-07" db="EMBL/GenBank/DDBJ databases">
        <title>The High-quality genome of the commercially important snow crab, Chionoecetes opilio.</title>
        <authorList>
            <person name="Jeong J.-H."/>
            <person name="Ryu S."/>
        </authorList>
    </citation>
    <scope>NUCLEOTIDE SEQUENCE</scope>
    <source>
        <strain evidence="2">MADBK_172401_WGS</strain>
        <tissue evidence="2">Digestive gland</tissue>
    </source>
</reference>
<dbReference type="EMBL" id="JACEEZ010013658">
    <property type="protein sequence ID" value="KAG0719932.1"/>
    <property type="molecule type" value="Genomic_DNA"/>
</dbReference>
<evidence type="ECO:0000313" key="3">
    <source>
        <dbReference type="Proteomes" id="UP000770661"/>
    </source>
</evidence>
<dbReference type="Gene3D" id="3.40.50.720">
    <property type="entry name" value="NAD(P)-binding Rossmann-like Domain"/>
    <property type="match status" value="1"/>
</dbReference>
<dbReference type="Pfam" id="PF00106">
    <property type="entry name" value="adh_short"/>
    <property type="match status" value="1"/>
</dbReference>
<dbReference type="GO" id="GO:0016491">
    <property type="term" value="F:oxidoreductase activity"/>
    <property type="evidence" value="ECO:0007669"/>
    <property type="project" value="UniProtKB-KW"/>
</dbReference>
<sequence>MWTEAAAGVVVLVLGIRLWYRWQSGVCSSKASMEGKTVIITGASAGIGKETAKDLVSRGARVIMACRNIEKAERAAAEVRGSARSRGEAVVRCLDTSDLASVRKFAEKILQEEEKLHVLVSV</sequence>
<keyword evidence="1" id="KW-0560">Oxidoreductase</keyword>
<keyword evidence="3" id="KW-1185">Reference proteome</keyword>
<gene>
    <name evidence="2" type="primary">Rdh12_4</name>
    <name evidence="2" type="ORF">GWK47_049496</name>
</gene>
<evidence type="ECO:0000313" key="2">
    <source>
        <dbReference type="EMBL" id="KAG0719932.1"/>
    </source>
</evidence>